<dbReference type="Pfam" id="PF00082">
    <property type="entry name" value="Peptidase_S8"/>
    <property type="match status" value="1"/>
</dbReference>
<organism evidence="9 10">
    <name type="scientific">Capsicum baccatum</name>
    <name type="common">Peruvian pepper</name>
    <dbReference type="NCBI Taxonomy" id="33114"/>
    <lineage>
        <taxon>Eukaryota</taxon>
        <taxon>Viridiplantae</taxon>
        <taxon>Streptophyta</taxon>
        <taxon>Embryophyta</taxon>
        <taxon>Tracheophyta</taxon>
        <taxon>Spermatophyta</taxon>
        <taxon>Magnoliopsida</taxon>
        <taxon>eudicotyledons</taxon>
        <taxon>Gunneridae</taxon>
        <taxon>Pentapetalae</taxon>
        <taxon>asterids</taxon>
        <taxon>lamiids</taxon>
        <taxon>Solanales</taxon>
        <taxon>Solanaceae</taxon>
        <taxon>Solanoideae</taxon>
        <taxon>Capsiceae</taxon>
        <taxon>Capsicum</taxon>
    </lineage>
</organism>
<dbReference type="GO" id="GO:0004252">
    <property type="term" value="F:serine-type endopeptidase activity"/>
    <property type="evidence" value="ECO:0007669"/>
    <property type="project" value="InterPro"/>
</dbReference>
<feature type="region of interest" description="Disordered" evidence="6">
    <location>
        <begin position="280"/>
        <end position="307"/>
    </location>
</feature>
<reference evidence="10" key="2">
    <citation type="journal article" date="2017" name="J. Anim. Genet.">
        <title>Multiple reference genome sequences of hot pepper reveal the massive evolution of plant disease resistance genes by retroduplication.</title>
        <authorList>
            <person name="Kim S."/>
            <person name="Park J."/>
            <person name="Yeom S.-I."/>
            <person name="Kim Y.-M."/>
            <person name="Seo E."/>
            <person name="Kim K.-T."/>
            <person name="Kim M.-S."/>
            <person name="Lee J.M."/>
            <person name="Cheong K."/>
            <person name="Shin H.-S."/>
            <person name="Kim S.-B."/>
            <person name="Han K."/>
            <person name="Lee J."/>
            <person name="Park M."/>
            <person name="Lee H.-A."/>
            <person name="Lee H.-Y."/>
            <person name="Lee Y."/>
            <person name="Oh S."/>
            <person name="Lee J.H."/>
            <person name="Choi E."/>
            <person name="Choi E."/>
            <person name="Lee S.E."/>
            <person name="Jeon J."/>
            <person name="Kim H."/>
            <person name="Choi G."/>
            <person name="Song H."/>
            <person name="Lee J."/>
            <person name="Lee S.-C."/>
            <person name="Kwon J.-K."/>
            <person name="Lee H.-Y."/>
            <person name="Koo N."/>
            <person name="Hong Y."/>
            <person name="Kim R.W."/>
            <person name="Kang W.-H."/>
            <person name="Huh J.H."/>
            <person name="Kang B.-C."/>
            <person name="Yang T.-J."/>
            <person name="Lee Y.-H."/>
            <person name="Bennetzen J.L."/>
            <person name="Choi D."/>
        </authorList>
    </citation>
    <scope>NUCLEOTIDE SEQUENCE [LARGE SCALE GENOMIC DNA]</scope>
    <source>
        <strain evidence="10">cv. PBC81</strain>
    </source>
</reference>
<keyword evidence="4" id="KW-0720">Serine protease</keyword>
<dbReference type="GO" id="GO:0003676">
    <property type="term" value="F:nucleic acid binding"/>
    <property type="evidence" value="ECO:0007669"/>
    <property type="project" value="InterPro"/>
</dbReference>
<dbReference type="Pfam" id="PF07727">
    <property type="entry name" value="RVT_2"/>
    <property type="match status" value="1"/>
</dbReference>
<keyword evidence="7" id="KW-1133">Transmembrane helix</keyword>
<comment type="similarity">
    <text evidence="1">Belongs to the peptidase S8 family.</text>
</comment>
<dbReference type="AlphaFoldDB" id="A0A2G2XKH8"/>
<evidence type="ECO:0000256" key="7">
    <source>
        <dbReference type="SAM" id="Phobius"/>
    </source>
</evidence>
<evidence type="ECO:0000256" key="5">
    <source>
        <dbReference type="PROSITE-ProRule" id="PRU00047"/>
    </source>
</evidence>
<dbReference type="Gene3D" id="3.30.70.80">
    <property type="entry name" value="Peptidase S8 propeptide/proteinase inhibitor I9"/>
    <property type="match status" value="1"/>
</dbReference>
<keyword evidence="5" id="KW-0479">Metal-binding</keyword>
<dbReference type="InterPro" id="IPR001878">
    <property type="entry name" value="Znf_CCHC"/>
</dbReference>
<dbReference type="SMART" id="SM00343">
    <property type="entry name" value="ZnF_C2HC"/>
    <property type="match status" value="1"/>
</dbReference>
<evidence type="ECO:0000313" key="9">
    <source>
        <dbReference type="EMBL" id="PHT58004.1"/>
    </source>
</evidence>
<keyword evidence="7" id="KW-0472">Membrane</keyword>
<reference evidence="9 10" key="1">
    <citation type="journal article" date="2017" name="Genome Biol.">
        <title>New reference genome sequences of hot pepper reveal the massive evolution of plant disease-resistance genes by retroduplication.</title>
        <authorList>
            <person name="Kim S."/>
            <person name="Park J."/>
            <person name="Yeom S.I."/>
            <person name="Kim Y.M."/>
            <person name="Seo E."/>
            <person name="Kim K.T."/>
            <person name="Kim M.S."/>
            <person name="Lee J.M."/>
            <person name="Cheong K."/>
            <person name="Shin H.S."/>
            <person name="Kim S.B."/>
            <person name="Han K."/>
            <person name="Lee J."/>
            <person name="Park M."/>
            <person name="Lee H.A."/>
            <person name="Lee H.Y."/>
            <person name="Lee Y."/>
            <person name="Oh S."/>
            <person name="Lee J.H."/>
            <person name="Choi E."/>
            <person name="Choi E."/>
            <person name="Lee S.E."/>
            <person name="Jeon J."/>
            <person name="Kim H."/>
            <person name="Choi G."/>
            <person name="Song H."/>
            <person name="Lee J."/>
            <person name="Lee S.C."/>
            <person name="Kwon J.K."/>
            <person name="Lee H.Y."/>
            <person name="Koo N."/>
            <person name="Hong Y."/>
            <person name="Kim R.W."/>
            <person name="Kang W.H."/>
            <person name="Huh J.H."/>
            <person name="Kang B.C."/>
            <person name="Yang T.J."/>
            <person name="Lee Y.H."/>
            <person name="Bennetzen J.L."/>
            <person name="Choi D."/>
        </authorList>
    </citation>
    <scope>NUCLEOTIDE SEQUENCE [LARGE SCALE GENOMIC DNA]</scope>
    <source>
        <strain evidence="10">cv. PBC81</strain>
    </source>
</reference>
<accession>A0A2G2XKH8</accession>
<sequence>MLSSFLTFDWLTLPVVNIVVLRRPPSSVSPSRTRNPASSILPVEPEINIPSDIIHLSCAQDGHSLKLRPIGLYLCVKSQSPDLIKLASNYSLRIRDISPVGDHNSFNVEITVIYESICGVTNIVTSSRTNAPPTMAPAEKPKIFSGIDFKRWQQKMFFYLNTLCMQRFTSDDTPEKEDAGIKEFLAARFLDFKIIDSKSVVSQVQELQVIIHDILAEGLIVNVAFQVEAIVEKLPPLWKDFKNYLNHKCKEMTVEDLIVRLRIEENNKVVERRSKGNSTINGAHIVEDDQNNSKKRKNAEQGSNQPKKKFKGKCFNCGKIVHKSTDCRAPKKGKKKDQANMIESNKECDDLCAMFLECNLTGNPREWWMDSGATRHICANKELFSSFTPTQPEEMIYMANSATAKVERTGKIFLKMTFDKVLTLNNVLYVLELRRNLISVSLLDKNGFKCVTVSGKIVISKGEIDICDINATKRILESKFDMKDLGVANLILGIRIHQTLQGLVLSQSHYIEKLLDKFKDMEFGIAKTPLDVNFALRKIKVLNLMELAEFRTVSELTIFVSLDILKNYLSSFTETDIETVEILNLMKLAVFCTIFELTLSVSPDILKNYLSSFTETDIETTEIYQRPKENQEQNKSQIYIVHCEFPDGDGPNKYQDLESWYLSFLPETTSHSDHEAPRLIYSYHHFLTGFAAMLSPDDPKEMEKMEGFNYGKAVIFGVIHTGIFPDHSSFSDDGMPPPPDKWKGECEFNVTKCNNKLICARYFKSAGIDPWDEDGHGTHTANTAAGRFVPGANVFGSANGTAAGVAPLSHVAIYKACSALDCFGSDILAAMDMAIEDGLMCFHFILVVYLMFCMKATLHLVRLVQ</sequence>
<keyword evidence="2" id="KW-0645">Protease</keyword>
<dbReference type="PRINTS" id="PR00723">
    <property type="entry name" value="SUBTILISIN"/>
</dbReference>
<keyword evidence="5" id="KW-0863">Zinc-finger</keyword>
<dbReference type="PANTHER" id="PTHR47592">
    <property type="entry name" value="PBF68 PROTEIN"/>
    <property type="match status" value="1"/>
</dbReference>
<keyword evidence="10" id="KW-1185">Reference proteome</keyword>
<dbReference type="GO" id="GO:0006508">
    <property type="term" value="P:proteolysis"/>
    <property type="evidence" value="ECO:0007669"/>
    <property type="project" value="UniProtKB-KW"/>
</dbReference>
<dbReference type="OrthoDB" id="2596766at2759"/>
<comment type="caution">
    <text evidence="9">The sequence shown here is derived from an EMBL/GenBank/DDBJ whole genome shotgun (WGS) entry which is preliminary data.</text>
</comment>
<dbReference type="EMBL" id="MLFT02000001">
    <property type="protein sequence ID" value="PHT58004.1"/>
    <property type="molecule type" value="Genomic_DNA"/>
</dbReference>
<dbReference type="InterPro" id="IPR000209">
    <property type="entry name" value="Peptidase_S8/S53_dom"/>
</dbReference>
<dbReference type="PROSITE" id="PS50158">
    <property type="entry name" value="ZF_CCHC"/>
    <property type="match status" value="1"/>
</dbReference>
<gene>
    <name evidence="9" type="ORF">CQW23_00367</name>
</gene>
<dbReference type="Proteomes" id="UP000224567">
    <property type="component" value="Unassembled WGS sequence"/>
</dbReference>
<dbReference type="InterPro" id="IPR013103">
    <property type="entry name" value="RVT_2"/>
</dbReference>
<evidence type="ECO:0000256" key="2">
    <source>
        <dbReference type="ARBA" id="ARBA00022670"/>
    </source>
</evidence>
<name>A0A2G2XKH8_CAPBA</name>
<feature type="domain" description="CCHC-type" evidence="8">
    <location>
        <begin position="313"/>
        <end position="328"/>
    </location>
</feature>
<protein>
    <recommendedName>
        <fullName evidence="8">CCHC-type domain-containing protein</fullName>
    </recommendedName>
</protein>
<dbReference type="InterPro" id="IPR054722">
    <property type="entry name" value="PolX-like_BBD"/>
</dbReference>
<evidence type="ECO:0000256" key="6">
    <source>
        <dbReference type="SAM" id="MobiDB-lite"/>
    </source>
</evidence>
<evidence type="ECO:0000259" key="8">
    <source>
        <dbReference type="PROSITE" id="PS50158"/>
    </source>
</evidence>
<dbReference type="GO" id="GO:0008270">
    <property type="term" value="F:zinc ion binding"/>
    <property type="evidence" value="ECO:0007669"/>
    <property type="project" value="UniProtKB-KW"/>
</dbReference>
<evidence type="ECO:0000256" key="1">
    <source>
        <dbReference type="ARBA" id="ARBA00011073"/>
    </source>
</evidence>
<feature type="transmembrane region" description="Helical" evidence="7">
    <location>
        <begin position="842"/>
        <end position="861"/>
    </location>
</feature>
<dbReference type="Pfam" id="PF14223">
    <property type="entry name" value="Retrotran_gag_2"/>
    <property type="match status" value="1"/>
</dbReference>
<dbReference type="Pfam" id="PF05922">
    <property type="entry name" value="Inhibitor_I9"/>
    <property type="match status" value="1"/>
</dbReference>
<dbReference type="InterPro" id="IPR036852">
    <property type="entry name" value="Peptidase_S8/S53_dom_sf"/>
</dbReference>
<dbReference type="STRING" id="33114.A0A2G2XKH8"/>
<dbReference type="InterPro" id="IPR010259">
    <property type="entry name" value="S8pro/Inhibitor_I9"/>
</dbReference>
<dbReference type="Pfam" id="PF22936">
    <property type="entry name" value="Pol_BBD"/>
    <property type="match status" value="1"/>
</dbReference>
<keyword evidence="3" id="KW-0378">Hydrolase</keyword>
<dbReference type="InterPro" id="IPR037045">
    <property type="entry name" value="S8pro/Inhibitor_I9_sf"/>
</dbReference>
<dbReference type="Gene3D" id="3.40.50.200">
    <property type="entry name" value="Peptidase S8/S53 domain"/>
    <property type="match status" value="1"/>
</dbReference>
<keyword evidence="5" id="KW-0862">Zinc</keyword>
<keyword evidence="7" id="KW-0812">Transmembrane</keyword>
<dbReference type="PANTHER" id="PTHR47592:SF24">
    <property type="entry name" value="BNACNNG30200D PROTEIN"/>
    <property type="match status" value="1"/>
</dbReference>
<evidence type="ECO:0000256" key="3">
    <source>
        <dbReference type="ARBA" id="ARBA00022801"/>
    </source>
</evidence>
<dbReference type="InterPro" id="IPR015500">
    <property type="entry name" value="Peptidase_S8_subtilisin-rel"/>
</dbReference>
<dbReference type="SUPFAM" id="SSF52743">
    <property type="entry name" value="Subtilisin-like"/>
    <property type="match status" value="1"/>
</dbReference>
<evidence type="ECO:0000313" key="10">
    <source>
        <dbReference type="Proteomes" id="UP000224567"/>
    </source>
</evidence>
<evidence type="ECO:0000256" key="4">
    <source>
        <dbReference type="ARBA" id="ARBA00022825"/>
    </source>
</evidence>
<proteinExistence type="inferred from homology"/>